<keyword evidence="5" id="KW-1133">Transmembrane helix</keyword>
<keyword evidence="5" id="KW-0472">Membrane</keyword>
<accession>T1JC12</accession>
<dbReference type="SMART" id="SM00408">
    <property type="entry name" value="IGc2"/>
    <property type="match status" value="1"/>
</dbReference>
<dbReference type="AlphaFoldDB" id="T1JC12"/>
<evidence type="ECO:0000256" key="2">
    <source>
        <dbReference type="ARBA" id="ARBA00023157"/>
    </source>
</evidence>
<dbReference type="PANTHER" id="PTHR45080">
    <property type="entry name" value="CONTACTIN 5"/>
    <property type="match status" value="1"/>
</dbReference>
<dbReference type="InterPro" id="IPR007110">
    <property type="entry name" value="Ig-like_dom"/>
</dbReference>
<dbReference type="EnsemblMetazoa" id="SMAR011318-RA">
    <property type="protein sequence ID" value="SMAR011318-PA"/>
    <property type="gene ID" value="SMAR011318"/>
</dbReference>
<keyword evidence="1 6" id="KW-0732">Signal</keyword>
<dbReference type="PANTHER" id="PTHR45080:SF8">
    <property type="entry name" value="IG-LIKE DOMAIN-CONTAINING PROTEIN"/>
    <property type="match status" value="1"/>
</dbReference>
<evidence type="ECO:0000256" key="5">
    <source>
        <dbReference type="SAM" id="Phobius"/>
    </source>
</evidence>
<dbReference type="EMBL" id="JH432045">
    <property type="status" value="NOT_ANNOTATED_CDS"/>
    <property type="molecule type" value="Genomic_DNA"/>
</dbReference>
<dbReference type="Gene3D" id="2.60.40.10">
    <property type="entry name" value="Immunoglobulins"/>
    <property type="match status" value="2"/>
</dbReference>
<reference evidence="9" key="1">
    <citation type="submission" date="2011-05" db="EMBL/GenBank/DDBJ databases">
        <authorList>
            <person name="Richards S.R."/>
            <person name="Qu J."/>
            <person name="Jiang H."/>
            <person name="Jhangiani S.N."/>
            <person name="Agravi P."/>
            <person name="Goodspeed R."/>
            <person name="Gross S."/>
            <person name="Mandapat C."/>
            <person name="Jackson L."/>
            <person name="Mathew T."/>
            <person name="Pu L."/>
            <person name="Thornton R."/>
            <person name="Saada N."/>
            <person name="Wilczek-Boney K.B."/>
            <person name="Lee S."/>
            <person name="Kovar C."/>
            <person name="Wu Y."/>
            <person name="Scherer S.E."/>
            <person name="Worley K.C."/>
            <person name="Muzny D.M."/>
            <person name="Gibbs R."/>
        </authorList>
    </citation>
    <scope>NUCLEOTIDE SEQUENCE</scope>
    <source>
        <strain evidence="9">Brora</strain>
    </source>
</reference>
<dbReference type="GO" id="GO:0007156">
    <property type="term" value="P:homophilic cell adhesion via plasma membrane adhesion molecules"/>
    <property type="evidence" value="ECO:0007669"/>
    <property type="project" value="TreeGrafter"/>
</dbReference>
<feature type="region of interest" description="Disordered" evidence="4">
    <location>
        <begin position="244"/>
        <end position="272"/>
    </location>
</feature>
<name>T1JC12_STRMM</name>
<dbReference type="SUPFAM" id="SSF48726">
    <property type="entry name" value="Immunoglobulin"/>
    <property type="match status" value="2"/>
</dbReference>
<dbReference type="InterPro" id="IPR036179">
    <property type="entry name" value="Ig-like_dom_sf"/>
</dbReference>
<evidence type="ECO:0000313" key="9">
    <source>
        <dbReference type="Proteomes" id="UP000014500"/>
    </source>
</evidence>
<dbReference type="InterPro" id="IPR003599">
    <property type="entry name" value="Ig_sub"/>
</dbReference>
<dbReference type="FunFam" id="2.60.40.10:FF:000032">
    <property type="entry name" value="palladin isoform X1"/>
    <property type="match status" value="1"/>
</dbReference>
<keyword evidence="9" id="KW-1185">Reference proteome</keyword>
<dbReference type="PhylomeDB" id="T1JC12"/>
<evidence type="ECO:0000313" key="8">
    <source>
        <dbReference type="EnsemblMetazoa" id="SMAR011318-PA"/>
    </source>
</evidence>
<feature type="transmembrane region" description="Helical" evidence="5">
    <location>
        <begin position="218"/>
        <end position="239"/>
    </location>
</feature>
<feature type="domain" description="Ig-like" evidence="7">
    <location>
        <begin position="122"/>
        <end position="205"/>
    </location>
</feature>
<sequence>MISKTKWTMLFMLLTVCCAEVDLKLSTNAEKFENGILITLRKQFHLTCNLTSTEGDKIGVEWLLNSQLVIADKRIHIYHGNNTLLVTNAQEFDCGVYTCRANASGVDLNETVLVQSKPFVHPSFKAVSSMNKIEGEKMRINCTAEGLPKPQIHWLKDGVNVADLNDTRYTLDGNQTALVLNVVDLEQGDQANYTCVATSSTGVVTETIYIYVKDKLAALWPFLGIVVEVTILCVIIFIYEKRRAKQEEEESDTEQNPETKNMNEKENVRQRK</sequence>
<organism evidence="8 9">
    <name type="scientific">Strigamia maritima</name>
    <name type="common">European centipede</name>
    <name type="synonym">Geophilus maritimus</name>
    <dbReference type="NCBI Taxonomy" id="126957"/>
    <lineage>
        <taxon>Eukaryota</taxon>
        <taxon>Metazoa</taxon>
        <taxon>Ecdysozoa</taxon>
        <taxon>Arthropoda</taxon>
        <taxon>Myriapoda</taxon>
        <taxon>Chilopoda</taxon>
        <taxon>Pleurostigmophora</taxon>
        <taxon>Geophilomorpha</taxon>
        <taxon>Linotaeniidae</taxon>
        <taxon>Strigamia</taxon>
    </lineage>
</organism>
<protein>
    <recommendedName>
        <fullName evidence="7">Ig-like domain-containing protein</fullName>
    </recommendedName>
</protein>
<dbReference type="InterPro" id="IPR013098">
    <property type="entry name" value="Ig_I-set"/>
</dbReference>
<evidence type="ECO:0000256" key="4">
    <source>
        <dbReference type="SAM" id="MobiDB-lite"/>
    </source>
</evidence>
<evidence type="ECO:0000259" key="7">
    <source>
        <dbReference type="PROSITE" id="PS50835"/>
    </source>
</evidence>
<feature type="signal peptide" evidence="6">
    <location>
        <begin position="1"/>
        <end position="19"/>
    </location>
</feature>
<dbReference type="Proteomes" id="UP000014500">
    <property type="component" value="Unassembled WGS sequence"/>
</dbReference>
<feature type="chain" id="PRO_5004580178" description="Ig-like domain-containing protein" evidence="6">
    <location>
        <begin position="20"/>
        <end position="272"/>
    </location>
</feature>
<dbReference type="GO" id="GO:0005886">
    <property type="term" value="C:plasma membrane"/>
    <property type="evidence" value="ECO:0007669"/>
    <property type="project" value="TreeGrafter"/>
</dbReference>
<dbReference type="PROSITE" id="PS50835">
    <property type="entry name" value="IG_LIKE"/>
    <property type="match status" value="2"/>
</dbReference>
<dbReference type="STRING" id="126957.T1JC12"/>
<proteinExistence type="predicted"/>
<keyword evidence="2" id="KW-1015">Disulfide bond</keyword>
<dbReference type="Pfam" id="PF07679">
    <property type="entry name" value="I-set"/>
    <property type="match status" value="2"/>
</dbReference>
<keyword evidence="5" id="KW-0812">Transmembrane</keyword>
<dbReference type="eggNOG" id="ENOG502QPKN">
    <property type="taxonomic scope" value="Eukaryota"/>
</dbReference>
<evidence type="ECO:0000256" key="1">
    <source>
        <dbReference type="ARBA" id="ARBA00022729"/>
    </source>
</evidence>
<dbReference type="OMA" id="VEHEMKF"/>
<dbReference type="HOGENOM" id="CLU_058449_1_0_1"/>
<feature type="compositionally biased region" description="Basic and acidic residues" evidence="4">
    <location>
        <begin position="261"/>
        <end position="272"/>
    </location>
</feature>
<dbReference type="InterPro" id="IPR003598">
    <property type="entry name" value="Ig_sub2"/>
</dbReference>
<dbReference type="CDD" id="cd00096">
    <property type="entry name" value="Ig"/>
    <property type="match status" value="1"/>
</dbReference>
<keyword evidence="3" id="KW-0393">Immunoglobulin domain</keyword>
<feature type="domain" description="Ig-like" evidence="7">
    <location>
        <begin position="46"/>
        <end position="109"/>
    </location>
</feature>
<reference evidence="8" key="2">
    <citation type="submission" date="2015-02" db="UniProtKB">
        <authorList>
            <consortium name="EnsemblMetazoa"/>
        </authorList>
    </citation>
    <scope>IDENTIFICATION</scope>
</reference>
<dbReference type="InterPro" id="IPR013783">
    <property type="entry name" value="Ig-like_fold"/>
</dbReference>
<dbReference type="SMART" id="SM00409">
    <property type="entry name" value="IG"/>
    <property type="match status" value="2"/>
</dbReference>
<dbReference type="InterPro" id="IPR050958">
    <property type="entry name" value="Cell_Adh-Cytoskel_Orgn"/>
</dbReference>
<evidence type="ECO:0000256" key="6">
    <source>
        <dbReference type="SAM" id="SignalP"/>
    </source>
</evidence>
<evidence type="ECO:0000256" key="3">
    <source>
        <dbReference type="ARBA" id="ARBA00023319"/>
    </source>
</evidence>